<proteinExistence type="predicted"/>
<sequence length="80" mass="9050">MIDVQWAFISIVTASLAHFILRIFIGKYLGAEGLGVYTLTFTIYFFGMVFAAFGIHVALTKYIAEFLEDRETIDSVTNFL</sequence>
<dbReference type="Pfam" id="PF01943">
    <property type="entry name" value="Polysacc_synt"/>
    <property type="match status" value="1"/>
</dbReference>
<keyword evidence="2 5" id="KW-0812">Transmembrane</keyword>
<dbReference type="EMBL" id="JABXWR010000001">
    <property type="protein sequence ID" value="NVO65953.1"/>
    <property type="molecule type" value="Genomic_DNA"/>
</dbReference>
<dbReference type="GO" id="GO:0016020">
    <property type="term" value="C:membrane"/>
    <property type="evidence" value="ECO:0007669"/>
    <property type="project" value="UniProtKB-SubCell"/>
</dbReference>
<feature type="transmembrane region" description="Helical" evidence="5">
    <location>
        <begin position="6"/>
        <end position="25"/>
    </location>
</feature>
<gene>
    <name evidence="6" type="ORF">HWN36_01125</name>
</gene>
<organism evidence="6 7">
    <name type="scientific">Methanofollis tationis</name>
    <dbReference type="NCBI Taxonomy" id="81417"/>
    <lineage>
        <taxon>Archaea</taxon>
        <taxon>Methanobacteriati</taxon>
        <taxon>Methanobacteriota</taxon>
        <taxon>Stenosarchaea group</taxon>
        <taxon>Methanomicrobia</taxon>
        <taxon>Methanomicrobiales</taxon>
        <taxon>Methanomicrobiaceae</taxon>
        <taxon>Methanofollis</taxon>
    </lineage>
</organism>
<evidence type="ECO:0000256" key="1">
    <source>
        <dbReference type="ARBA" id="ARBA00004141"/>
    </source>
</evidence>
<evidence type="ECO:0000313" key="7">
    <source>
        <dbReference type="Proteomes" id="UP000570823"/>
    </source>
</evidence>
<accession>A0A7K4HL23</accession>
<dbReference type="OrthoDB" id="112053at2157"/>
<dbReference type="Proteomes" id="UP000570823">
    <property type="component" value="Unassembled WGS sequence"/>
</dbReference>
<keyword evidence="7" id="KW-1185">Reference proteome</keyword>
<dbReference type="RefSeq" id="WP_176789539.1">
    <property type="nucleotide sequence ID" value="NZ_JABXWR010000001.1"/>
</dbReference>
<keyword evidence="3 5" id="KW-1133">Transmembrane helix</keyword>
<protein>
    <submittedName>
        <fullName evidence="6">Oligosaccharide flippase family protein</fullName>
    </submittedName>
</protein>
<evidence type="ECO:0000256" key="4">
    <source>
        <dbReference type="ARBA" id="ARBA00023136"/>
    </source>
</evidence>
<reference evidence="6 7" key="1">
    <citation type="submission" date="2020-06" db="EMBL/GenBank/DDBJ databases">
        <title>Methanofollis fontis sp. nov., a methanogen isolated from marine sediments near a cold seep at Four-Way Closure Ridge offshore southwestern Taiwan.</title>
        <authorList>
            <person name="Chen S.-C."/>
            <person name="Teng N.-H."/>
            <person name="Lin Y.-S."/>
            <person name="Lai M.-C."/>
            <person name="Chen H.-H."/>
            <person name="Wang C.-C."/>
        </authorList>
    </citation>
    <scope>NUCLEOTIDE SEQUENCE [LARGE SCALE GENOMIC DNA]</scope>
    <source>
        <strain evidence="6 7">DSM 2702</strain>
    </source>
</reference>
<dbReference type="InterPro" id="IPR002797">
    <property type="entry name" value="Polysacc_synth"/>
</dbReference>
<comment type="subcellular location">
    <subcellularLocation>
        <location evidence="1">Membrane</location>
        <topology evidence="1">Multi-pass membrane protein</topology>
    </subcellularLocation>
</comment>
<evidence type="ECO:0000256" key="5">
    <source>
        <dbReference type="SAM" id="Phobius"/>
    </source>
</evidence>
<name>A0A7K4HL23_9EURY</name>
<comment type="caution">
    <text evidence="6">The sequence shown here is derived from an EMBL/GenBank/DDBJ whole genome shotgun (WGS) entry which is preliminary data.</text>
</comment>
<feature type="transmembrane region" description="Helical" evidence="5">
    <location>
        <begin position="37"/>
        <end position="59"/>
    </location>
</feature>
<evidence type="ECO:0000256" key="2">
    <source>
        <dbReference type="ARBA" id="ARBA00022692"/>
    </source>
</evidence>
<evidence type="ECO:0000313" key="6">
    <source>
        <dbReference type="EMBL" id="NVO65953.1"/>
    </source>
</evidence>
<dbReference type="AlphaFoldDB" id="A0A7K4HL23"/>
<evidence type="ECO:0000256" key="3">
    <source>
        <dbReference type="ARBA" id="ARBA00022989"/>
    </source>
</evidence>
<keyword evidence="4 5" id="KW-0472">Membrane</keyword>